<sequence>GSTLGAGIYILAGTVARDLAGPGVLLSFIIAGIASLLSGLCYAELGSKYPRAGSAYVYSYIVIGELAAFVTGWNLILEYVVGAASSARAWTSTVDSMIGFRMSTFFRSNFPFPFSNPMGMFASYMDIGAFVLTLITTVLLAIGVKESSRMNNFCTTINLTSVAIIVVSGLFKADINNWHIPISQIRQNQSIGLAGYGGFLPYSFSGVLSGAATCFYAFVGFDLVATTGEETENPRRAIPISICLVLLVCSLVYCAVAAVLTLMVPYYSIRIDASLPDAFDRVGLPHVKIA</sequence>
<keyword evidence="2 5" id="KW-0812">Transmembrane</keyword>
<evidence type="ECO:0000259" key="6">
    <source>
        <dbReference type="Pfam" id="PF00324"/>
    </source>
</evidence>
<dbReference type="AlphaFoldDB" id="A0A8S3EV90"/>
<dbReference type="Proteomes" id="UP000681967">
    <property type="component" value="Unassembled WGS sequence"/>
</dbReference>
<feature type="transmembrane region" description="Helical" evidence="5">
    <location>
        <begin position="121"/>
        <end position="141"/>
    </location>
</feature>
<gene>
    <name evidence="7" type="ORF">BYL167_LOCUS62780</name>
</gene>
<feature type="non-terminal residue" evidence="7">
    <location>
        <position position="290"/>
    </location>
</feature>
<dbReference type="GO" id="GO:0097638">
    <property type="term" value="P:L-arginine import across plasma membrane"/>
    <property type="evidence" value="ECO:0007669"/>
    <property type="project" value="TreeGrafter"/>
</dbReference>
<dbReference type="Pfam" id="PF00324">
    <property type="entry name" value="AA_permease"/>
    <property type="match status" value="1"/>
</dbReference>
<feature type="transmembrane region" description="Helical" evidence="5">
    <location>
        <begin position="24"/>
        <end position="43"/>
    </location>
</feature>
<evidence type="ECO:0000313" key="8">
    <source>
        <dbReference type="Proteomes" id="UP000681967"/>
    </source>
</evidence>
<dbReference type="GO" id="GO:0061459">
    <property type="term" value="F:L-arginine transmembrane transporter activity"/>
    <property type="evidence" value="ECO:0007669"/>
    <property type="project" value="TreeGrafter"/>
</dbReference>
<feature type="non-terminal residue" evidence="7">
    <location>
        <position position="1"/>
    </location>
</feature>
<protein>
    <recommendedName>
        <fullName evidence="6">Amino acid permease/ SLC12A domain-containing protein</fullName>
    </recommendedName>
</protein>
<feature type="transmembrane region" description="Helical" evidence="5">
    <location>
        <begin position="153"/>
        <end position="171"/>
    </location>
</feature>
<dbReference type="GO" id="GO:0000064">
    <property type="term" value="F:L-ornithine transmembrane transporter activity"/>
    <property type="evidence" value="ECO:0007669"/>
    <property type="project" value="TreeGrafter"/>
</dbReference>
<comment type="subcellular location">
    <subcellularLocation>
        <location evidence="1">Membrane</location>
        <topology evidence="1">Multi-pass membrane protein</topology>
    </subcellularLocation>
</comment>
<dbReference type="GO" id="GO:0015189">
    <property type="term" value="F:L-lysine transmembrane transporter activity"/>
    <property type="evidence" value="ECO:0007669"/>
    <property type="project" value="TreeGrafter"/>
</dbReference>
<name>A0A8S3EV90_9BILA</name>
<evidence type="ECO:0000313" key="7">
    <source>
        <dbReference type="EMBL" id="CAF5088060.1"/>
    </source>
</evidence>
<dbReference type="EMBL" id="CAJOBH010235272">
    <property type="protein sequence ID" value="CAF5088060.1"/>
    <property type="molecule type" value="Genomic_DNA"/>
</dbReference>
<evidence type="ECO:0000256" key="4">
    <source>
        <dbReference type="ARBA" id="ARBA00023136"/>
    </source>
</evidence>
<reference evidence="7" key="1">
    <citation type="submission" date="2021-02" db="EMBL/GenBank/DDBJ databases">
        <authorList>
            <person name="Nowell W R."/>
        </authorList>
    </citation>
    <scope>NUCLEOTIDE SEQUENCE</scope>
</reference>
<feature type="transmembrane region" description="Helical" evidence="5">
    <location>
        <begin position="237"/>
        <end position="267"/>
    </location>
</feature>
<keyword evidence="4 5" id="KW-0472">Membrane</keyword>
<feature type="transmembrane region" description="Helical" evidence="5">
    <location>
        <begin position="202"/>
        <end position="225"/>
    </location>
</feature>
<evidence type="ECO:0000256" key="3">
    <source>
        <dbReference type="ARBA" id="ARBA00022989"/>
    </source>
</evidence>
<organism evidence="7 8">
    <name type="scientific">Rotaria magnacalcarata</name>
    <dbReference type="NCBI Taxonomy" id="392030"/>
    <lineage>
        <taxon>Eukaryota</taxon>
        <taxon>Metazoa</taxon>
        <taxon>Spiralia</taxon>
        <taxon>Gnathifera</taxon>
        <taxon>Rotifera</taxon>
        <taxon>Eurotatoria</taxon>
        <taxon>Bdelloidea</taxon>
        <taxon>Philodinida</taxon>
        <taxon>Philodinidae</taxon>
        <taxon>Rotaria</taxon>
    </lineage>
</organism>
<evidence type="ECO:0000256" key="2">
    <source>
        <dbReference type="ARBA" id="ARBA00022692"/>
    </source>
</evidence>
<dbReference type="InterPro" id="IPR004841">
    <property type="entry name" value="AA-permease/SLC12A_dom"/>
</dbReference>
<feature type="transmembrane region" description="Helical" evidence="5">
    <location>
        <begin position="55"/>
        <end position="76"/>
    </location>
</feature>
<evidence type="ECO:0000256" key="1">
    <source>
        <dbReference type="ARBA" id="ARBA00004141"/>
    </source>
</evidence>
<feature type="domain" description="Amino acid permease/ SLC12A" evidence="6">
    <location>
        <begin position="1"/>
        <end position="278"/>
    </location>
</feature>
<keyword evidence="3 5" id="KW-1133">Transmembrane helix</keyword>
<accession>A0A8S3EV90</accession>
<dbReference type="Gene3D" id="1.20.1740.10">
    <property type="entry name" value="Amino acid/polyamine transporter I"/>
    <property type="match status" value="1"/>
</dbReference>
<dbReference type="PANTHER" id="PTHR43243">
    <property type="entry name" value="INNER MEMBRANE TRANSPORTER YGJI-RELATED"/>
    <property type="match status" value="1"/>
</dbReference>
<proteinExistence type="predicted"/>
<dbReference type="PANTHER" id="PTHR43243:SF105">
    <property type="entry name" value="CATIONIC AMINO ACID TRANSPORTER C-TERMINAL DOMAIN-CONTAINING PROTEIN"/>
    <property type="match status" value="1"/>
</dbReference>
<comment type="caution">
    <text evidence="7">The sequence shown here is derived from an EMBL/GenBank/DDBJ whole genome shotgun (WGS) entry which is preliminary data.</text>
</comment>
<dbReference type="GO" id="GO:0005886">
    <property type="term" value="C:plasma membrane"/>
    <property type="evidence" value="ECO:0007669"/>
    <property type="project" value="TreeGrafter"/>
</dbReference>
<evidence type="ECO:0000256" key="5">
    <source>
        <dbReference type="SAM" id="Phobius"/>
    </source>
</evidence>